<comment type="caution">
    <text evidence="2">The sequence shown here is derived from an EMBL/GenBank/DDBJ whole genome shotgun (WGS) entry which is preliminary data.</text>
</comment>
<gene>
    <name evidence="2" type="ORF">CBOVIS_LOCUS37</name>
</gene>
<sequence>MILISENPLSPISSILRNSEKIVLEDIGAGKGNLSTVNLVRFNSIERDLVVKMSLKEQSKILASPITLERFKIMHNTEVSVYKILENYPESNILRPKVYDMKEMTYLNGKVDAGHITMEMIECCQPISVMENLTVNQVTEVVIQVARFHALGYNLSKEEKSTIPIHLIDTWFVELFCEKNMSLFIKLLSNGFAELVGENLMKKSIAAFVQIFESENLEKLNNDCEFERVLCHGDVWPPNLLFAKEQESSCLKFKALCDFQTSNFGNPAQDLTRLFCSTLSGSDRRTNTRKLLELYYQELSNHCSPSFSVEMLEKEYAKFLPFAAAVICVPTPIRAIMQIRETVDENEKSTVY</sequence>
<proteinExistence type="predicted"/>
<accession>A0A8S1E797</accession>
<dbReference type="Gene3D" id="3.90.1200.10">
    <property type="match status" value="1"/>
</dbReference>
<organism evidence="2 3">
    <name type="scientific">Caenorhabditis bovis</name>
    <dbReference type="NCBI Taxonomy" id="2654633"/>
    <lineage>
        <taxon>Eukaryota</taxon>
        <taxon>Metazoa</taxon>
        <taxon>Ecdysozoa</taxon>
        <taxon>Nematoda</taxon>
        <taxon>Chromadorea</taxon>
        <taxon>Rhabditida</taxon>
        <taxon>Rhabditina</taxon>
        <taxon>Rhabditomorpha</taxon>
        <taxon>Rhabditoidea</taxon>
        <taxon>Rhabditidae</taxon>
        <taxon>Peloderinae</taxon>
        <taxon>Caenorhabditis</taxon>
    </lineage>
</organism>
<evidence type="ECO:0000313" key="3">
    <source>
        <dbReference type="Proteomes" id="UP000494206"/>
    </source>
</evidence>
<dbReference type="Pfam" id="PF07914">
    <property type="entry name" value="DUF1679"/>
    <property type="match status" value="1"/>
</dbReference>
<reference evidence="2 3" key="1">
    <citation type="submission" date="2020-04" db="EMBL/GenBank/DDBJ databases">
        <authorList>
            <person name="Laetsch R D."/>
            <person name="Stevens L."/>
            <person name="Kumar S."/>
            <person name="Blaxter L. M."/>
        </authorList>
    </citation>
    <scope>NUCLEOTIDE SEQUENCE [LARGE SCALE GENOMIC DNA]</scope>
</reference>
<dbReference type="EMBL" id="CADEPM010000001">
    <property type="protein sequence ID" value="CAB3396490.1"/>
    <property type="molecule type" value="Genomic_DNA"/>
</dbReference>
<dbReference type="SMART" id="SM00587">
    <property type="entry name" value="CHK"/>
    <property type="match status" value="1"/>
</dbReference>
<evidence type="ECO:0000313" key="2">
    <source>
        <dbReference type="EMBL" id="CAB3396490.1"/>
    </source>
</evidence>
<dbReference type="PANTHER" id="PTHR23020">
    <property type="entry name" value="UNCHARACTERIZED NUCLEAR HORMONE RECEPTOR-RELATED"/>
    <property type="match status" value="1"/>
</dbReference>
<protein>
    <recommendedName>
        <fullName evidence="1">CHK kinase-like domain-containing protein</fullName>
    </recommendedName>
</protein>
<dbReference type="InterPro" id="IPR011009">
    <property type="entry name" value="Kinase-like_dom_sf"/>
</dbReference>
<dbReference type="SUPFAM" id="SSF56112">
    <property type="entry name" value="Protein kinase-like (PK-like)"/>
    <property type="match status" value="1"/>
</dbReference>
<dbReference type="InterPro" id="IPR015897">
    <property type="entry name" value="CHK_kinase-like"/>
</dbReference>
<feature type="domain" description="CHK kinase-like" evidence="1">
    <location>
        <begin position="115"/>
        <end position="305"/>
    </location>
</feature>
<keyword evidence="3" id="KW-1185">Reference proteome</keyword>
<dbReference type="PANTHER" id="PTHR23020:SF18">
    <property type="entry name" value="CHK KINASE-LIKE DOMAIN-CONTAINING PROTEIN"/>
    <property type="match status" value="1"/>
</dbReference>
<dbReference type="AlphaFoldDB" id="A0A8S1E797"/>
<dbReference type="Proteomes" id="UP000494206">
    <property type="component" value="Unassembled WGS sequence"/>
</dbReference>
<dbReference type="OrthoDB" id="5915577at2759"/>
<evidence type="ECO:0000259" key="1">
    <source>
        <dbReference type="SMART" id="SM00587"/>
    </source>
</evidence>
<dbReference type="InterPro" id="IPR012877">
    <property type="entry name" value="Dhs-27"/>
</dbReference>
<name>A0A8S1E797_9PELO</name>
<dbReference type="InterPro" id="IPR052961">
    <property type="entry name" value="Oxido-Kinase-like_Enzymes"/>
</dbReference>